<dbReference type="AlphaFoldDB" id="A0A2S4MII9"/>
<proteinExistence type="predicted"/>
<keyword evidence="1" id="KW-0732">Signal</keyword>
<evidence type="ECO:0000256" key="1">
    <source>
        <dbReference type="SAM" id="SignalP"/>
    </source>
</evidence>
<dbReference type="PROSITE" id="PS51257">
    <property type="entry name" value="PROKAR_LIPOPROTEIN"/>
    <property type="match status" value="1"/>
</dbReference>
<evidence type="ECO:0000313" key="3">
    <source>
        <dbReference type="Proteomes" id="UP000237381"/>
    </source>
</evidence>
<feature type="chain" id="PRO_5015491078" evidence="1">
    <location>
        <begin position="20"/>
        <end position="283"/>
    </location>
</feature>
<organism evidence="2 3">
    <name type="scientific">Paraburkholderia eburnea</name>
    <dbReference type="NCBI Taxonomy" id="1189126"/>
    <lineage>
        <taxon>Bacteria</taxon>
        <taxon>Pseudomonadati</taxon>
        <taxon>Pseudomonadota</taxon>
        <taxon>Betaproteobacteria</taxon>
        <taxon>Burkholderiales</taxon>
        <taxon>Burkholderiaceae</taxon>
        <taxon>Paraburkholderia</taxon>
    </lineage>
</organism>
<accession>A0A2S4MII9</accession>
<comment type="caution">
    <text evidence="2">The sequence shown here is derived from an EMBL/GenBank/DDBJ whole genome shotgun (WGS) entry which is preliminary data.</text>
</comment>
<protein>
    <submittedName>
        <fullName evidence="2">Uncharacterized protein</fullName>
    </submittedName>
</protein>
<dbReference type="OrthoDB" id="9024690at2"/>
<dbReference type="Proteomes" id="UP000237381">
    <property type="component" value="Unassembled WGS sequence"/>
</dbReference>
<dbReference type="RefSeq" id="WP_146055205.1">
    <property type="nucleotide sequence ID" value="NZ_PQGA01000002.1"/>
</dbReference>
<name>A0A2S4MII9_9BURK</name>
<gene>
    <name evidence="2" type="ORF">B0G62_102182</name>
</gene>
<evidence type="ECO:0000313" key="2">
    <source>
        <dbReference type="EMBL" id="POR54574.1"/>
    </source>
</evidence>
<sequence>MKKTLLAACLFTVGLAACGGGGGSSDSAQPAAKSLTISMYGKPIVSASSATVAHAQFSLISEAVAADAANPASDAQATAKSLTDALAERGVKADITNQVIDGTALHQIVTTEYNGKSPTADQFKTDPSSWVIVNFQLDDMVTPASDPSQQAAMKQFTADLLVFSQWAAVAGKAVFVVQPIITCDTMNSAASGLYAAEGAALSNGAPIRFIGSVPTGFGFDTNGKPVPNTGTDLSHYGADCRTPDTYLQNALVDSIADSIAFAYKESSSTGAASDASVASAASQ</sequence>
<reference evidence="2 3" key="1">
    <citation type="submission" date="2018-01" db="EMBL/GenBank/DDBJ databases">
        <title>Genomic Encyclopedia of Type Strains, Phase III (KMG-III): the genomes of soil and plant-associated and newly described type strains.</title>
        <authorList>
            <person name="Whitman W."/>
        </authorList>
    </citation>
    <scope>NUCLEOTIDE SEQUENCE [LARGE SCALE GENOMIC DNA]</scope>
    <source>
        <strain evidence="2 3">JCM 18070</strain>
    </source>
</reference>
<feature type="signal peptide" evidence="1">
    <location>
        <begin position="1"/>
        <end position="19"/>
    </location>
</feature>
<dbReference type="EMBL" id="PQGA01000002">
    <property type="protein sequence ID" value="POR54574.1"/>
    <property type="molecule type" value="Genomic_DNA"/>
</dbReference>
<keyword evidence="3" id="KW-1185">Reference proteome</keyword>